<dbReference type="Gene3D" id="2.60.120.10">
    <property type="entry name" value="Jelly Rolls"/>
    <property type="match status" value="1"/>
</dbReference>
<proteinExistence type="predicted"/>
<evidence type="ECO:0000313" key="1">
    <source>
        <dbReference type="EMBL" id="MCD5314792.1"/>
    </source>
</evidence>
<evidence type="ECO:0008006" key="3">
    <source>
        <dbReference type="Google" id="ProtNLM"/>
    </source>
</evidence>
<dbReference type="InterPro" id="IPR014710">
    <property type="entry name" value="RmlC-like_jellyroll"/>
</dbReference>
<dbReference type="RefSeq" id="WP_231447596.1">
    <property type="nucleotide sequence ID" value="NZ_JAJOMB010000018.1"/>
</dbReference>
<keyword evidence="2" id="KW-1185">Reference proteome</keyword>
<sequence length="217" mass="24060">MKGDLVTAPSGEVIELADIGLSRLLDDEIVRIWDVSLAPGECHPWHLHHNPYVVLSLQGSDGRMDWLDGSPPRYLSEYRGGAVYRPISPVHRLTNIGEHFYRNRLIELKDLGEHRKEPLDIGNGGRSTRGAVLGPPTADGRVAVLVHEHVSIWTVEIPASMHRELNLKAVPHVLSWIDLLDDSGVSVHQGGSLKVSNPAAHPRTLFVLELSYLEPVR</sequence>
<name>A0A9X1NGP7_9ACTN</name>
<accession>A0A9X1NGP7</accession>
<organism evidence="1 2">
    <name type="scientific">Kineosporia babensis</name>
    <dbReference type="NCBI Taxonomy" id="499548"/>
    <lineage>
        <taxon>Bacteria</taxon>
        <taxon>Bacillati</taxon>
        <taxon>Actinomycetota</taxon>
        <taxon>Actinomycetes</taxon>
        <taxon>Kineosporiales</taxon>
        <taxon>Kineosporiaceae</taxon>
        <taxon>Kineosporia</taxon>
    </lineage>
</organism>
<evidence type="ECO:0000313" key="2">
    <source>
        <dbReference type="Proteomes" id="UP001138997"/>
    </source>
</evidence>
<comment type="caution">
    <text evidence="1">The sequence shown here is derived from an EMBL/GenBank/DDBJ whole genome shotgun (WGS) entry which is preliminary data.</text>
</comment>
<protein>
    <recommendedName>
        <fullName evidence="3">Cupin</fullName>
    </recommendedName>
</protein>
<reference evidence="1" key="1">
    <citation type="submission" date="2021-11" db="EMBL/GenBank/DDBJ databases">
        <title>Streptomyces corallinus and Kineosporia corallina sp. nov., two new coral-derived marine actinobacteria.</title>
        <authorList>
            <person name="Buangrab K."/>
            <person name="Sutthacheep M."/>
            <person name="Yeemin T."/>
            <person name="Harunari E."/>
            <person name="Igarashi Y."/>
            <person name="Sripreechasak P."/>
            <person name="Kanchanasin P."/>
            <person name="Tanasupawat S."/>
            <person name="Phongsopitanun W."/>
        </authorList>
    </citation>
    <scope>NUCLEOTIDE SEQUENCE</scope>
    <source>
        <strain evidence="1">JCM 31032</strain>
    </source>
</reference>
<dbReference type="Proteomes" id="UP001138997">
    <property type="component" value="Unassembled WGS sequence"/>
</dbReference>
<gene>
    <name evidence="1" type="ORF">LR394_28210</name>
</gene>
<dbReference type="AlphaFoldDB" id="A0A9X1NGP7"/>
<dbReference type="EMBL" id="JAJOMB010000018">
    <property type="protein sequence ID" value="MCD5314792.1"/>
    <property type="molecule type" value="Genomic_DNA"/>
</dbReference>